<evidence type="ECO:0000313" key="4">
    <source>
        <dbReference type="EnsemblPlants" id="QL93p0107_0420:mrna"/>
    </source>
</evidence>
<dbReference type="PANTHER" id="PTHR45623">
    <property type="entry name" value="CHROMODOMAIN-HELICASE-DNA-BINDING PROTEIN 3-RELATED-RELATED"/>
    <property type="match status" value="1"/>
</dbReference>
<dbReference type="GO" id="GO:0016887">
    <property type="term" value="F:ATP hydrolysis activity"/>
    <property type="evidence" value="ECO:0007669"/>
    <property type="project" value="TreeGrafter"/>
</dbReference>
<evidence type="ECO:0000256" key="3">
    <source>
        <dbReference type="SAM" id="MobiDB-lite"/>
    </source>
</evidence>
<dbReference type="InParanoid" id="A0A7N2N7L7"/>
<evidence type="ECO:0000256" key="2">
    <source>
        <dbReference type="SAM" id="Coils"/>
    </source>
</evidence>
<keyword evidence="5" id="KW-1185">Reference proteome</keyword>
<proteinExistence type="predicted"/>
<accession>A0A7N2N7L7</accession>
<dbReference type="GO" id="GO:0003682">
    <property type="term" value="F:chromatin binding"/>
    <property type="evidence" value="ECO:0007669"/>
    <property type="project" value="TreeGrafter"/>
</dbReference>
<organism evidence="4 5">
    <name type="scientific">Quercus lobata</name>
    <name type="common">Valley oak</name>
    <dbReference type="NCBI Taxonomy" id="97700"/>
    <lineage>
        <taxon>Eukaryota</taxon>
        <taxon>Viridiplantae</taxon>
        <taxon>Streptophyta</taxon>
        <taxon>Embryophyta</taxon>
        <taxon>Tracheophyta</taxon>
        <taxon>Spermatophyta</taxon>
        <taxon>Magnoliopsida</taxon>
        <taxon>eudicotyledons</taxon>
        <taxon>Gunneridae</taxon>
        <taxon>Pentapetalae</taxon>
        <taxon>rosids</taxon>
        <taxon>fabids</taxon>
        <taxon>Fagales</taxon>
        <taxon>Fagaceae</taxon>
        <taxon>Quercus</taxon>
    </lineage>
</organism>
<dbReference type="Gene3D" id="3.40.50.300">
    <property type="entry name" value="P-loop containing nucleotide triphosphate hydrolases"/>
    <property type="match status" value="1"/>
</dbReference>
<dbReference type="PANTHER" id="PTHR45623:SF13">
    <property type="entry name" value="HELICASE PROTEIN MOM1"/>
    <property type="match status" value="1"/>
</dbReference>
<dbReference type="GO" id="GO:0140658">
    <property type="term" value="F:ATP-dependent chromatin remodeler activity"/>
    <property type="evidence" value="ECO:0007669"/>
    <property type="project" value="TreeGrafter"/>
</dbReference>
<dbReference type="Gramene" id="QL93p0107_0420:mrna">
    <property type="protein sequence ID" value="QL93p0107_0420:mrna"/>
    <property type="gene ID" value="QL93p0107_0420"/>
</dbReference>
<dbReference type="GO" id="GO:0042393">
    <property type="term" value="F:histone binding"/>
    <property type="evidence" value="ECO:0007669"/>
    <property type="project" value="TreeGrafter"/>
</dbReference>
<evidence type="ECO:0000256" key="1">
    <source>
        <dbReference type="ARBA" id="ARBA00023242"/>
    </source>
</evidence>
<dbReference type="GO" id="GO:0003677">
    <property type="term" value="F:DNA binding"/>
    <property type="evidence" value="ECO:0007669"/>
    <property type="project" value="TreeGrafter"/>
</dbReference>
<feature type="coiled-coil region" evidence="2">
    <location>
        <begin position="419"/>
        <end position="446"/>
    </location>
</feature>
<dbReference type="AlphaFoldDB" id="A0A7N2N7L7"/>
<dbReference type="GO" id="GO:0000785">
    <property type="term" value="C:chromatin"/>
    <property type="evidence" value="ECO:0007669"/>
    <property type="project" value="TreeGrafter"/>
</dbReference>
<dbReference type="InterPro" id="IPR027417">
    <property type="entry name" value="P-loop_NTPase"/>
</dbReference>
<sequence>MEIFTSDHRVLHTGVPLCCKSSLTPSLQTQNYIAAKTICRVQDIPPPEIGVWMWCGDRRWAVGLLWKARFECSTHLQVAERSPELSSTEAKRHNVEIAASGKLNLLGRMLEEINKQSLKALILYEANSYEHVGRDPIPAKRVDALTEFNAKHKKFLFLLEKHACLSVISLSSVNTVFIFNSDWTPMKSLKALERIKLDSQPEQIKIFRLYSPFTVEENILFFAKGKKKIDSLQKMSWITCHNLLMRGADNLFLTLRELNCGNTPVSSANTMSEKSLMREIEQLLLNGEGTGTINLSVILKVKVEGSYYMSSQMPIELLEISQEDYAEPSNYWNKLLKGKNTPKVVSEKVIKKRKVDKGSCVPFEQVFQDECTPISMAAQLQVSSAGGIERQLSSGGHTSNQPAQIPTRNAMSSHPDPCNSELQIIRKKMEEELKNHKEALLFEFEKAQTQYVNKAQELHSILELKLNELFTNPTMVLRSTMLAERHGQVPSGKQQDPSLSNYVDLSCGQQQEVRLTASSSSAVLAHNPLLNQSRPPNVSSISLTGNSRVNVIQAPAPHLRQTYGVRPSPSFLHGLHIQQAPCIRQTYGSRPSLLSSQQAPCNPTATSFPHLPS</sequence>
<feature type="compositionally biased region" description="Polar residues" evidence="3">
    <location>
        <begin position="391"/>
        <end position="412"/>
    </location>
</feature>
<keyword evidence="2" id="KW-0175">Coiled coil</keyword>
<feature type="region of interest" description="Disordered" evidence="3">
    <location>
        <begin position="388"/>
        <end position="418"/>
    </location>
</feature>
<name>A0A7N2N7L7_QUELO</name>
<feature type="region of interest" description="Disordered" evidence="3">
    <location>
        <begin position="593"/>
        <end position="613"/>
    </location>
</feature>
<evidence type="ECO:0000313" key="5">
    <source>
        <dbReference type="Proteomes" id="UP000594261"/>
    </source>
</evidence>
<feature type="compositionally biased region" description="Polar residues" evidence="3">
    <location>
        <begin position="593"/>
        <end position="607"/>
    </location>
</feature>
<keyword evidence="1" id="KW-0539">Nucleus</keyword>
<dbReference type="EnsemblPlants" id="QL93p0107_0420:mrna">
    <property type="protein sequence ID" value="QL93p0107_0420:mrna"/>
    <property type="gene ID" value="QL93p0107_0420"/>
</dbReference>
<protein>
    <submittedName>
        <fullName evidence="4">Uncharacterized protein</fullName>
    </submittedName>
</protein>
<dbReference type="SUPFAM" id="SSF52540">
    <property type="entry name" value="P-loop containing nucleoside triphosphate hydrolases"/>
    <property type="match status" value="1"/>
</dbReference>
<reference evidence="4" key="1">
    <citation type="submission" date="2021-01" db="UniProtKB">
        <authorList>
            <consortium name="EnsemblPlants"/>
        </authorList>
    </citation>
    <scope>IDENTIFICATION</scope>
</reference>
<dbReference type="Proteomes" id="UP000594261">
    <property type="component" value="Unassembled WGS sequence"/>
</dbReference>
<dbReference type="GO" id="GO:0005634">
    <property type="term" value="C:nucleus"/>
    <property type="evidence" value="ECO:0007669"/>
    <property type="project" value="TreeGrafter"/>
</dbReference>